<sequence length="514" mass="58417">MYQSYFDLKSLPFKTTPDLELFYKNGSREEILEALIYTVTRGDGIIKVTGEVGSGKTMLLRLLASKLPSQFEVVYINSPNLSAMDIVLYICSELKIPISNSDHKFTLTNALNHKLLELHSMGRKVVMLVDEAQSMTYDGLEELRLLSNIETDKHKLLQIVLFGQPELDVAIENPKIRQLKSRISYNIYVPPLSSEDVQAYLNHRMRKCGYTGLDVFGLPISKKIQKITDGLPRNINILADKLLMILFGSGDKVVTDKHLRSISRYEFNSRDAESDYLNYILLSVVFIVLITVVVYLFIPSKDIGLVPANTVLIEQSNGYKQTSKIVEQATVGKLPKEDSQAVVQKLLNISNTNKGEIKLIGGDKINGNRSSETKQTNYRIENPSAILNDKEALLKILSYHSKARDWLLNLDDGYVIQLSTRHIRSLDTILTFFDETVIDPKSLYILIDYNKDKDVYRLKVFYKSSVNFKSLQQELVSLPKRLKRSGPYIITTKQLVQNLHSTDLKLKEIGIINE</sequence>
<keyword evidence="4" id="KW-1185">Reference proteome</keyword>
<dbReference type="SUPFAM" id="SSF52540">
    <property type="entry name" value="P-loop containing nucleoside triphosphate hydrolases"/>
    <property type="match status" value="1"/>
</dbReference>
<dbReference type="InterPro" id="IPR027417">
    <property type="entry name" value="P-loop_NTPase"/>
</dbReference>
<proteinExistence type="predicted"/>
<dbReference type="EMBL" id="AP024202">
    <property type="protein sequence ID" value="BCN93936.1"/>
    <property type="molecule type" value="Genomic_DNA"/>
</dbReference>
<protein>
    <recommendedName>
        <fullName evidence="2">ORC1/DEAH AAA+ ATPase domain-containing protein</fullName>
    </recommendedName>
</protein>
<dbReference type="InterPro" id="IPR052026">
    <property type="entry name" value="ExeA_AAA_ATPase_DNA-bind"/>
</dbReference>
<dbReference type="Gene3D" id="3.40.50.300">
    <property type="entry name" value="P-loop containing nucleotide triphosphate hydrolases"/>
    <property type="match status" value="1"/>
</dbReference>
<reference evidence="3" key="1">
    <citation type="journal article" date="2022" name="Arch. Microbiol.">
        <title>Thiomicrorhabdus immobilis sp. nov., a mesophilic sulfur-oxidizing bacterium isolated from sediment of a brackish lake in northern Japan.</title>
        <authorList>
            <person name="Kojima H."/>
            <person name="Mochizuki J."/>
            <person name="Kanda M."/>
            <person name="Watanabe T."/>
            <person name="Fukui M."/>
        </authorList>
    </citation>
    <scope>NUCLEOTIDE SEQUENCE</scope>
    <source>
        <strain evidence="3">Am19</strain>
    </source>
</reference>
<dbReference type="RefSeq" id="WP_237261425.1">
    <property type="nucleotide sequence ID" value="NZ_AP024202.1"/>
</dbReference>
<feature type="transmembrane region" description="Helical" evidence="1">
    <location>
        <begin position="276"/>
        <end position="298"/>
    </location>
</feature>
<evidence type="ECO:0000256" key="1">
    <source>
        <dbReference type="SAM" id="Phobius"/>
    </source>
</evidence>
<evidence type="ECO:0000259" key="2">
    <source>
        <dbReference type="Pfam" id="PF13401"/>
    </source>
</evidence>
<evidence type="ECO:0000313" key="3">
    <source>
        <dbReference type="EMBL" id="BCN93936.1"/>
    </source>
</evidence>
<dbReference type="PANTHER" id="PTHR35894:SF1">
    <property type="entry name" value="PHOSPHORIBULOKINASE _ URIDINE KINASE FAMILY"/>
    <property type="match status" value="1"/>
</dbReference>
<dbReference type="PANTHER" id="PTHR35894">
    <property type="entry name" value="GENERAL SECRETION PATHWAY PROTEIN A-RELATED"/>
    <property type="match status" value="1"/>
</dbReference>
<keyword evidence="1" id="KW-0812">Transmembrane</keyword>
<gene>
    <name evidence="3" type="ORF">THMIRHAM_17210</name>
</gene>
<feature type="domain" description="ORC1/DEAH AAA+ ATPase" evidence="2">
    <location>
        <begin position="42"/>
        <end position="168"/>
    </location>
</feature>
<dbReference type="Proteomes" id="UP001054820">
    <property type="component" value="Chromosome"/>
</dbReference>
<organism evidence="3 4">
    <name type="scientific">Thiomicrorhabdus immobilis</name>
    <dbReference type="NCBI Taxonomy" id="2791037"/>
    <lineage>
        <taxon>Bacteria</taxon>
        <taxon>Pseudomonadati</taxon>
        <taxon>Pseudomonadota</taxon>
        <taxon>Gammaproteobacteria</taxon>
        <taxon>Thiotrichales</taxon>
        <taxon>Piscirickettsiaceae</taxon>
        <taxon>Thiomicrorhabdus</taxon>
    </lineage>
</organism>
<accession>A0ABN6CY57</accession>
<dbReference type="Pfam" id="PF13401">
    <property type="entry name" value="AAA_22"/>
    <property type="match status" value="1"/>
</dbReference>
<name>A0ABN6CY57_9GAMM</name>
<dbReference type="InterPro" id="IPR049945">
    <property type="entry name" value="AAA_22"/>
</dbReference>
<evidence type="ECO:0000313" key="4">
    <source>
        <dbReference type="Proteomes" id="UP001054820"/>
    </source>
</evidence>
<keyword evidence="1" id="KW-0472">Membrane</keyword>
<keyword evidence="1" id="KW-1133">Transmembrane helix</keyword>